<dbReference type="GeneID" id="39851340"/>
<feature type="transmembrane region" description="Helical" evidence="1">
    <location>
        <begin position="141"/>
        <end position="160"/>
    </location>
</feature>
<evidence type="ECO:0000256" key="1">
    <source>
        <dbReference type="SAM" id="Phobius"/>
    </source>
</evidence>
<dbReference type="eggNOG" id="ENOG502N5KC">
    <property type="taxonomic scope" value="Archaea"/>
</dbReference>
<feature type="transmembrane region" description="Helical" evidence="1">
    <location>
        <begin position="189"/>
        <end position="206"/>
    </location>
</feature>
<dbReference type="STRING" id="1227500.C494_04070"/>
<dbReference type="GO" id="GO:0016020">
    <property type="term" value="C:membrane"/>
    <property type="evidence" value="ECO:0007669"/>
    <property type="project" value="UniProtKB-SubCell"/>
</dbReference>
<dbReference type="Proteomes" id="UP000011690">
    <property type="component" value="Unassembled WGS sequence"/>
</dbReference>
<comment type="caution">
    <text evidence="2">The sequence shown here is derived from an EMBL/GenBank/DDBJ whole genome shotgun (WGS) entry which is preliminary data.</text>
</comment>
<dbReference type="EMBL" id="AOHY01000008">
    <property type="protein sequence ID" value="ELY51488.1"/>
    <property type="molecule type" value="Genomic_DNA"/>
</dbReference>
<dbReference type="PATRIC" id="fig|1227500.6.peg.831"/>
<dbReference type="AlphaFoldDB" id="L9WT53"/>
<evidence type="ECO:0000313" key="3">
    <source>
        <dbReference type="Proteomes" id="UP000011690"/>
    </source>
</evidence>
<keyword evidence="3" id="KW-1185">Reference proteome</keyword>
<feature type="transmembrane region" description="Helical" evidence="1">
    <location>
        <begin position="310"/>
        <end position="332"/>
    </location>
</feature>
<feature type="transmembrane region" description="Helical" evidence="1">
    <location>
        <begin position="424"/>
        <end position="444"/>
    </location>
</feature>
<accession>L9WT53</accession>
<name>L9WT53_9EURY</name>
<evidence type="ECO:0000313" key="2">
    <source>
        <dbReference type="EMBL" id="ELY51488.1"/>
    </source>
</evidence>
<feature type="transmembrane region" description="Helical" evidence="1">
    <location>
        <begin position="390"/>
        <end position="412"/>
    </location>
</feature>
<feature type="transmembrane region" description="Helical" evidence="1">
    <location>
        <begin position="21"/>
        <end position="43"/>
    </location>
</feature>
<sequence length="462" mass="48200">MMLNRRGTEDVSEFEQQAGPWIALTRVFVGLLLLYEAVVGGWWKVGTISSGPNPEWLGDEAGAAIVSTAEQAIEQGTYGWYATLLEAVVIPYAPLWSSLATLAQVAAGIALVLGLWTRPAAIIGLLYFLPVFHFGTIRTSPLFAVPIAFAFVANAGRYSGLDAILTRRSDAIGRATRLANATGVFPKRWYPGAAAALGAIAVYYYLSVPMMEETRIALVGLELAVFAGLTALGLVLVFRGRETIPVAADMIRIFVGYRFLHEIFVRVDPGLNALPGWASADAQAAVFEAIAATHVTPVSVVIETLMLPAIGVWVVVFAIVQTATGLALLVGWRTRLAGAVAVGYLLGLISLGFVRLAPLLLMGTIVAATIGGRYVSLDAVAGRDVTPPNLPAVLGAPALGVAVVFVSIGAVLGVEPGGYGETTGAIALVMLGIVAAAVAAGTGVDRLSTLESTDRLATSADD</sequence>
<reference evidence="2 3" key="1">
    <citation type="journal article" date="2014" name="PLoS Genet.">
        <title>Phylogenetically driven sequencing of extremely halophilic archaea reveals strategies for static and dynamic osmo-response.</title>
        <authorList>
            <person name="Becker E.A."/>
            <person name="Seitzer P.M."/>
            <person name="Tritt A."/>
            <person name="Larsen D."/>
            <person name="Krusor M."/>
            <person name="Yao A.I."/>
            <person name="Wu D."/>
            <person name="Madern D."/>
            <person name="Eisen J.A."/>
            <person name="Darling A.E."/>
            <person name="Facciotti M.T."/>
        </authorList>
    </citation>
    <scope>NUCLEOTIDE SEQUENCE [LARGE SCALE GENOMIC DNA]</scope>
    <source>
        <strain evidence="2 3">JCM 10635</strain>
    </source>
</reference>
<keyword evidence="1" id="KW-0812">Transmembrane</keyword>
<organism evidence="2 3">
    <name type="scientific">Natronorubrum bangense JCM 10635</name>
    <dbReference type="NCBI Taxonomy" id="1227500"/>
    <lineage>
        <taxon>Archaea</taxon>
        <taxon>Methanobacteriati</taxon>
        <taxon>Methanobacteriota</taxon>
        <taxon>Stenosarchaea group</taxon>
        <taxon>Halobacteria</taxon>
        <taxon>Halobacteriales</taxon>
        <taxon>Natrialbaceae</taxon>
        <taxon>Natronorubrum</taxon>
    </lineage>
</organism>
<keyword evidence="1" id="KW-1133">Transmembrane helix</keyword>
<gene>
    <name evidence="2" type="ORF">C494_04070</name>
</gene>
<protein>
    <recommendedName>
        <fullName evidence="4">DoxX family protein</fullName>
    </recommendedName>
</protein>
<proteinExistence type="predicted"/>
<feature type="transmembrane region" description="Helical" evidence="1">
    <location>
        <begin position="344"/>
        <end position="370"/>
    </location>
</feature>
<dbReference type="RefSeq" id="WP_006065015.1">
    <property type="nucleotide sequence ID" value="NZ_AOHY01000008.1"/>
</dbReference>
<feature type="transmembrane region" description="Helical" evidence="1">
    <location>
        <begin position="218"/>
        <end position="238"/>
    </location>
</feature>
<keyword evidence="1" id="KW-0472">Membrane</keyword>
<evidence type="ECO:0008006" key="4">
    <source>
        <dbReference type="Google" id="ProtNLM"/>
    </source>
</evidence>
<feature type="transmembrane region" description="Helical" evidence="1">
    <location>
        <begin position="105"/>
        <end position="129"/>
    </location>
</feature>